<gene>
    <name evidence="7" type="ORF">ICJ84_04820</name>
</gene>
<proteinExistence type="inferred from homology"/>
<evidence type="ECO:0000256" key="1">
    <source>
        <dbReference type="ARBA" id="ARBA00004442"/>
    </source>
</evidence>
<keyword evidence="5" id="KW-0998">Cell outer membrane</keyword>
<comment type="similarity">
    <text evidence="2">Belongs to the SusD family.</text>
</comment>
<reference evidence="7" key="2">
    <citation type="submission" date="2020-09" db="EMBL/GenBank/DDBJ databases">
        <authorList>
            <person name="Wu Z."/>
        </authorList>
    </citation>
    <scope>NUCLEOTIDE SEQUENCE</scope>
    <source>
        <strain evidence="7">SC17</strain>
    </source>
</reference>
<keyword evidence="3" id="KW-0732">Signal</keyword>
<feature type="domain" description="RagB/SusD" evidence="6">
    <location>
        <begin position="368"/>
        <end position="520"/>
    </location>
</feature>
<evidence type="ECO:0000256" key="5">
    <source>
        <dbReference type="ARBA" id="ARBA00023237"/>
    </source>
</evidence>
<evidence type="ECO:0000256" key="2">
    <source>
        <dbReference type="ARBA" id="ARBA00006275"/>
    </source>
</evidence>
<evidence type="ECO:0000313" key="7">
    <source>
        <dbReference type="EMBL" id="MBD0834748.1"/>
    </source>
</evidence>
<evidence type="ECO:0000256" key="3">
    <source>
        <dbReference type="ARBA" id="ARBA00022729"/>
    </source>
</evidence>
<comment type="subcellular location">
    <subcellularLocation>
        <location evidence="1">Cell outer membrane</location>
    </subcellularLocation>
</comment>
<comment type="caution">
    <text evidence="7">The sequence shown here is derived from an EMBL/GenBank/DDBJ whole genome shotgun (WGS) entry which is preliminary data.</text>
</comment>
<keyword evidence="4" id="KW-0472">Membrane</keyword>
<dbReference type="GO" id="GO:0009279">
    <property type="term" value="C:cell outer membrane"/>
    <property type="evidence" value="ECO:0007669"/>
    <property type="project" value="UniProtKB-SubCell"/>
</dbReference>
<dbReference type="Proteomes" id="UP000602057">
    <property type="component" value="Unassembled WGS sequence"/>
</dbReference>
<organism evidence="7 8">
    <name type="scientific">Aestuariibaculum suncheonense</name>
    <dbReference type="NCBI Taxonomy" id="1028745"/>
    <lineage>
        <taxon>Bacteria</taxon>
        <taxon>Pseudomonadati</taxon>
        <taxon>Bacteroidota</taxon>
        <taxon>Flavobacteriia</taxon>
        <taxon>Flavobacteriales</taxon>
        <taxon>Flavobacteriaceae</taxon>
    </lineage>
</organism>
<evidence type="ECO:0000256" key="4">
    <source>
        <dbReference type="ARBA" id="ARBA00023136"/>
    </source>
</evidence>
<dbReference type="AlphaFoldDB" id="A0A8J6UA32"/>
<accession>A0A8J6UA32</accession>
<evidence type="ECO:0000259" key="6">
    <source>
        <dbReference type="Pfam" id="PF07980"/>
    </source>
</evidence>
<dbReference type="Gene3D" id="1.25.40.390">
    <property type="match status" value="1"/>
</dbReference>
<dbReference type="RefSeq" id="WP_188215206.1">
    <property type="nucleotide sequence ID" value="NZ_BAABGH010000004.1"/>
</dbReference>
<sequence>MKTNFIIFILIFAFLAQSCELEREEYNKITPDNFYKTERDAELAIAALYYNSITKVATWSTGMFVQNINSSIMNSEVAAGDIIKCSYGSNPWEYLRTHQWSQENAYGTDRMFKYYNHISNARVVIKQLEAMDIPDVKKNSLIAEASVVAGWKALVLYSWYGPVPYPTDEMLANPQIIAYPERPSYEEFSGIIENFLLKGESLPKADFGTNFGRVNSDLANFLLMRLYMLEAGRTGDSNFWIKAKERAEKIIAGGSFNLLENYSDVFAMANKRNKEIIFATPSDYSFNTNMYHAEALPNNYPSALNRGAGSWGGYKILWDFYDTFNPKDMRLSGIAASYTTDSGLVIDRDHPFSNRHGVGDGAIPLKYDTDNNQVGYFQGHDFIVYRYADVLLSMAEILNELGQTATVSAPAITKVDKDGMLQTSDGGNSATSFINAIRVRAGLQPLSTLSKIQMRDSILAERSHELYCEGTRRDDLIRYQRVTGGAGYKKFDDNEYKMVYPIPVRYINEYKGNLKQNPGY</sequence>
<dbReference type="PROSITE" id="PS51257">
    <property type="entry name" value="PROKAR_LIPOPROTEIN"/>
    <property type="match status" value="1"/>
</dbReference>
<protein>
    <submittedName>
        <fullName evidence="7">RagB/SusD family nutrient uptake outer membrane protein</fullName>
    </submittedName>
</protein>
<dbReference type="EMBL" id="JACVXC010000001">
    <property type="protein sequence ID" value="MBD0834748.1"/>
    <property type="molecule type" value="Genomic_DNA"/>
</dbReference>
<evidence type="ECO:0000313" key="8">
    <source>
        <dbReference type="Proteomes" id="UP000602057"/>
    </source>
</evidence>
<dbReference type="Pfam" id="PF07980">
    <property type="entry name" value="SusD_RagB"/>
    <property type="match status" value="1"/>
</dbReference>
<dbReference type="SUPFAM" id="SSF48452">
    <property type="entry name" value="TPR-like"/>
    <property type="match status" value="1"/>
</dbReference>
<reference evidence="7" key="1">
    <citation type="journal article" date="2013" name="Int. J. Syst. Evol. Microbiol.">
        <title>Aestuariibaculum suncheonense gen. nov., sp. nov., a marine bacterium of the family Flavobacteriaceae isolated from a tidal flat and emended descriptions of the genera Gaetbulibacter and Tamlana.</title>
        <authorList>
            <person name="Jeong S.H."/>
            <person name="Park M.S."/>
            <person name="Jin H.M."/>
            <person name="Lee K."/>
            <person name="Park W."/>
            <person name="Jeon C.O."/>
        </authorList>
    </citation>
    <scope>NUCLEOTIDE SEQUENCE</scope>
    <source>
        <strain evidence="7">SC17</strain>
    </source>
</reference>
<name>A0A8J6UA32_9FLAO</name>
<keyword evidence="8" id="KW-1185">Reference proteome</keyword>
<dbReference type="InterPro" id="IPR011990">
    <property type="entry name" value="TPR-like_helical_dom_sf"/>
</dbReference>
<dbReference type="InterPro" id="IPR012944">
    <property type="entry name" value="SusD_RagB_dom"/>
</dbReference>